<feature type="compositionally biased region" description="Low complexity" evidence="1">
    <location>
        <begin position="896"/>
        <end position="906"/>
    </location>
</feature>
<evidence type="ECO:0000313" key="3">
    <source>
        <dbReference type="Proteomes" id="UP001497482"/>
    </source>
</evidence>
<feature type="region of interest" description="Disordered" evidence="1">
    <location>
        <begin position="681"/>
        <end position="806"/>
    </location>
</feature>
<feature type="compositionally biased region" description="Basic residues" evidence="1">
    <location>
        <begin position="55"/>
        <end position="64"/>
    </location>
</feature>
<dbReference type="Proteomes" id="UP001497482">
    <property type="component" value="Chromosome 2"/>
</dbReference>
<feature type="region of interest" description="Disordered" evidence="1">
    <location>
        <begin position="45"/>
        <end position="132"/>
    </location>
</feature>
<gene>
    <name evidence="2" type="ORF">KC01_LOCUS23022</name>
</gene>
<feature type="compositionally biased region" description="Pro residues" evidence="1">
    <location>
        <begin position="96"/>
        <end position="126"/>
    </location>
</feature>
<dbReference type="EMBL" id="OZ035824">
    <property type="protein sequence ID" value="CAL1594024.1"/>
    <property type="molecule type" value="Genomic_DNA"/>
</dbReference>
<organism evidence="2 3">
    <name type="scientific">Knipowitschia caucasica</name>
    <name type="common">Caucasian dwarf goby</name>
    <name type="synonym">Pomatoschistus caucasicus</name>
    <dbReference type="NCBI Taxonomy" id="637954"/>
    <lineage>
        <taxon>Eukaryota</taxon>
        <taxon>Metazoa</taxon>
        <taxon>Chordata</taxon>
        <taxon>Craniata</taxon>
        <taxon>Vertebrata</taxon>
        <taxon>Euteleostomi</taxon>
        <taxon>Actinopterygii</taxon>
        <taxon>Neopterygii</taxon>
        <taxon>Teleostei</taxon>
        <taxon>Neoteleostei</taxon>
        <taxon>Acanthomorphata</taxon>
        <taxon>Gobiaria</taxon>
        <taxon>Gobiiformes</taxon>
        <taxon>Gobioidei</taxon>
        <taxon>Gobiidae</taxon>
        <taxon>Gobiinae</taxon>
        <taxon>Knipowitschia</taxon>
    </lineage>
</organism>
<evidence type="ECO:0000313" key="2">
    <source>
        <dbReference type="EMBL" id="CAL1594024.1"/>
    </source>
</evidence>
<proteinExistence type="predicted"/>
<feature type="region of interest" description="Disordered" evidence="1">
    <location>
        <begin position="269"/>
        <end position="354"/>
    </location>
</feature>
<keyword evidence="3" id="KW-1185">Reference proteome</keyword>
<dbReference type="AlphaFoldDB" id="A0AAV2L341"/>
<feature type="region of interest" description="Disordered" evidence="1">
    <location>
        <begin position="626"/>
        <end position="645"/>
    </location>
</feature>
<name>A0AAV2L341_KNICA</name>
<reference evidence="2 3" key="1">
    <citation type="submission" date="2024-04" db="EMBL/GenBank/DDBJ databases">
        <authorList>
            <person name="Waldvogel A.-M."/>
            <person name="Schoenle A."/>
        </authorList>
    </citation>
    <scope>NUCLEOTIDE SEQUENCE [LARGE SCALE GENOMIC DNA]</scope>
</reference>
<feature type="region of interest" description="Disordered" evidence="1">
    <location>
        <begin position="896"/>
        <end position="957"/>
    </location>
</feature>
<feature type="compositionally biased region" description="Basic and acidic residues" evidence="1">
    <location>
        <begin position="747"/>
        <end position="759"/>
    </location>
</feature>
<accession>A0AAV2L341</accession>
<feature type="compositionally biased region" description="Low complexity" evidence="1">
    <location>
        <begin position="271"/>
        <end position="286"/>
    </location>
</feature>
<feature type="region of interest" description="Disordered" evidence="1">
    <location>
        <begin position="232"/>
        <end position="251"/>
    </location>
</feature>
<sequence>MWTTGPPLIPYTLGPPLSSHWDPLYTPYKRAPLPPSQLGAILPTKHTRITPLPNPKKKTGRHQSRSTLRDPLSINFASPLDSSTTYTPDPLYFPHTGPPSIPRHSNPPLPHTGPPPLPPHWTPPATHPQLDPLTASLHHWRPLSRSHTATPPLSPHRDPNLSLHTGPPRTPCHNWTPASLTAYTGHPLSPITLDPLSRSVPLAPPLIPLTQGDPLASLHTWTPLSRTLGHPLDPHTEKVPPLLSHPTGDPLSYPPPHCAPLCLPHTPTPSSPLHTRTPPLTSTLGPPLSPSHNRGLPARPHTGPPSTSLLNTGPLSLLYNTGPPSPAHGTSLSSLTLGPPPSPSHRDPSLPHTSWIPTRYHTRLGPPDIPTHWDPSLIPLHWPPSPSRLGPHLSPTLNEHGTPLALAPQESAPHSISNSHWTPSLFRTPQGPPIALTLDPHLSPTLVYPATALTHGSPLSLSTLGPPLDSLTTTPSPRPHTWNPLSLLTLETPLTLPSHSGPLLSSHWGPSSPSQLGTPLYAYTLGHPLSSAHWDPLSYPTHWDPPENFALTTRHPLSTILTPGPPSRFSHTGLPASSASWTPSLLRTQDPPRPHTWDPPLPSHWTPLSRLHYTSGIPPLSRISHMDPSPFPHTGPPLALTLEDPTLSPTHWNPISRPSLPHHWNPLSPHSHWAPSLRSLQLEPPLSPHTGTPSLPSPLDRPLPHNLETPRSSTQREHSSTPAHWRPPLSRYSTPDHPRAHLTTLDHPAHPSHRTEPPRRTSHRRRTPPSPQHCTHLFVSSPTAPLISSHDHDSDPPPLLSHTGPLSLSSHWTPSLPHTRPPLSLPHSDTLALLTQHGADSLSLHTGHTPSLLTPAPSLPHTLDPPLPHMRPSRRSHWAPLSLTLGPLSPSHWPPLSLTTGPLSPSNGNPRSPPHWTTPLSTHTGPPLSLTLDPHSLPHTRHHPLSLITGPPLSPST</sequence>
<feature type="compositionally biased region" description="Polar residues" evidence="1">
    <location>
        <begin position="304"/>
        <end position="314"/>
    </location>
</feature>
<evidence type="ECO:0000256" key="1">
    <source>
        <dbReference type="SAM" id="MobiDB-lite"/>
    </source>
</evidence>
<feature type="region of interest" description="Disordered" evidence="1">
    <location>
        <begin position="144"/>
        <end position="173"/>
    </location>
</feature>
<protein>
    <submittedName>
        <fullName evidence="2">Uncharacterized protein</fullName>
    </submittedName>
</protein>